<evidence type="ECO:0000256" key="1">
    <source>
        <dbReference type="SAM" id="Phobius"/>
    </source>
</evidence>
<dbReference type="PATRIC" id="fig|1177179.3.peg.87"/>
<keyword evidence="3" id="KW-1185">Reference proteome</keyword>
<evidence type="ECO:0008006" key="4">
    <source>
        <dbReference type="Google" id="ProtNLM"/>
    </source>
</evidence>
<evidence type="ECO:0000313" key="2">
    <source>
        <dbReference type="EMBL" id="EKF75916.1"/>
    </source>
</evidence>
<feature type="transmembrane region" description="Helical" evidence="1">
    <location>
        <begin position="72"/>
        <end position="91"/>
    </location>
</feature>
<dbReference type="eggNOG" id="ENOG5032ZC8">
    <property type="taxonomic scope" value="Bacteria"/>
</dbReference>
<accession>L0WFZ4</accession>
<comment type="caution">
    <text evidence="2">The sequence shown here is derived from an EMBL/GenBank/DDBJ whole genome shotgun (WGS) entry which is preliminary data.</text>
</comment>
<name>L0WFZ4_9GAMM</name>
<keyword evidence="1" id="KW-0812">Transmembrane</keyword>
<reference evidence="2 3" key="1">
    <citation type="journal article" date="2012" name="J. Bacteriol.">
        <title>Genome Sequence of the Alkane-Degrading Bacterium Alcanivorax hongdengensis Type Strain A-11-3.</title>
        <authorList>
            <person name="Lai Q."/>
            <person name="Shao Z."/>
        </authorList>
    </citation>
    <scope>NUCLEOTIDE SEQUENCE [LARGE SCALE GENOMIC DNA]</scope>
    <source>
        <strain evidence="2 3">A-11-3</strain>
    </source>
</reference>
<feature type="transmembrane region" description="Helical" evidence="1">
    <location>
        <begin position="97"/>
        <end position="119"/>
    </location>
</feature>
<keyword evidence="1" id="KW-1133">Transmembrane helix</keyword>
<dbReference type="STRING" id="1177179.A11A3_00440"/>
<protein>
    <recommendedName>
        <fullName evidence="4">Transmembrane protein</fullName>
    </recommendedName>
</protein>
<keyword evidence="1" id="KW-0472">Membrane</keyword>
<dbReference type="EMBL" id="AMRJ01000001">
    <property type="protein sequence ID" value="EKF75916.1"/>
    <property type="molecule type" value="Genomic_DNA"/>
</dbReference>
<sequence length="137" mass="15457">MVDSWHAFRALPLWLQAWVALILMPANAAGLLFLDTFSGRAISLALVLVVIANVALMLYHRGMNRDMSVVHLLAWLPLEILLLGALGGVWGDDTLSRPVWALTVTVVMVNAISLFFDLIDAWRWWHGERMTLHPKHH</sequence>
<gene>
    <name evidence="2" type="ORF">A11A3_00440</name>
</gene>
<dbReference type="Proteomes" id="UP000010164">
    <property type="component" value="Unassembled WGS sequence"/>
</dbReference>
<proteinExistence type="predicted"/>
<evidence type="ECO:0000313" key="3">
    <source>
        <dbReference type="Proteomes" id="UP000010164"/>
    </source>
</evidence>
<feature type="transmembrane region" description="Helical" evidence="1">
    <location>
        <begin position="38"/>
        <end position="60"/>
    </location>
</feature>
<dbReference type="AlphaFoldDB" id="L0WFZ4"/>
<organism evidence="2 3">
    <name type="scientific">Alcanivorax hongdengensis A-11-3</name>
    <dbReference type="NCBI Taxonomy" id="1177179"/>
    <lineage>
        <taxon>Bacteria</taxon>
        <taxon>Pseudomonadati</taxon>
        <taxon>Pseudomonadota</taxon>
        <taxon>Gammaproteobacteria</taxon>
        <taxon>Oceanospirillales</taxon>
        <taxon>Alcanivoracaceae</taxon>
        <taxon>Alcanivorax</taxon>
    </lineage>
</organism>